<name>A0ABS0LS26_9LACT</name>
<keyword evidence="1" id="KW-0732">Signal</keyword>
<dbReference type="EMBL" id="JACBXQ010000005">
    <property type="protein sequence ID" value="MBG9986888.1"/>
    <property type="molecule type" value="Genomic_DNA"/>
</dbReference>
<protein>
    <submittedName>
        <fullName evidence="2">Uncharacterized protein</fullName>
    </submittedName>
</protein>
<sequence length="350" mass="40707">MAKWWKKHLILLAMTSVLSPSMVGVQAFEGKEVDLNETLTELIESERVYEKAHFNGEAFLSIKNPNSYVEEGNWEFDLEFEGAYNLIEEPEAQLAVRLEHQMKTPNAESDPSRFRANEMSATYTADATLVEGILYAYFLDEWMVQDVSNEIKKARSDIELGLETGKETVLEGMKDVTEVFADFIWVGDNGSDYVFALDQEAYTPEKFLNSLKSNQKYLDLKQDFLNEAKKKTPQNESFNKVEKEREWDSGVTIFAYLMKEFEVRFDKESKHLTYLNLDFSIFDEEVAKIKEHFLTLYPEYEEEIMNQVEGSNAAARIEMEFTDFDRQVEIEKPEDAPNLEEFQREANQAY</sequence>
<dbReference type="Proteomes" id="UP000721415">
    <property type="component" value="Unassembled WGS sequence"/>
</dbReference>
<dbReference type="RefSeq" id="WP_197115809.1">
    <property type="nucleotide sequence ID" value="NZ_JACBXQ010000005.1"/>
</dbReference>
<reference evidence="2 3" key="1">
    <citation type="submission" date="2020-07" db="EMBL/GenBank/DDBJ databases">
        <title>Facklamia lactis sp. nov., isolated from raw milk.</title>
        <authorList>
            <person name="Doll E.V."/>
            <person name="Huptas C."/>
            <person name="Staib L."/>
            <person name="Wenning M."/>
            <person name="Scherer S."/>
        </authorList>
    </citation>
    <scope>NUCLEOTIDE SEQUENCE [LARGE SCALE GENOMIC DNA]</scope>
    <source>
        <strain evidence="2 3">DSM 111018</strain>
    </source>
</reference>
<comment type="caution">
    <text evidence="2">The sequence shown here is derived from an EMBL/GenBank/DDBJ whole genome shotgun (WGS) entry which is preliminary data.</text>
</comment>
<proteinExistence type="predicted"/>
<evidence type="ECO:0000313" key="2">
    <source>
        <dbReference type="EMBL" id="MBG9986888.1"/>
    </source>
</evidence>
<organism evidence="2 3">
    <name type="scientific">Facklamia lactis</name>
    <dbReference type="NCBI Taxonomy" id="2749967"/>
    <lineage>
        <taxon>Bacteria</taxon>
        <taxon>Bacillati</taxon>
        <taxon>Bacillota</taxon>
        <taxon>Bacilli</taxon>
        <taxon>Lactobacillales</taxon>
        <taxon>Aerococcaceae</taxon>
        <taxon>Facklamia</taxon>
    </lineage>
</organism>
<feature type="chain" id="PRO_5047367275" evidence="1">
    <location>
        <begin position="28"/>
        <end position="350"/>
    </location>
</feature>
<evidence type="ECO:0000256" key="1">
    <source>
        <dbReference type="SAM" id="SignalP"/>
    </source>
</evidence>
<gene>
    <name evidence="2" type="ORF">HZY91_08310</name>
</gene>
<keyword evidence="3" id="KW-1185">Reference proteome</keyword>
<accession>A0ABS0LS26</accession>
<evidence type="ECO:0000313" key="3">
    <source>
        <dbReference type="Proteomes" id="UP000721415"/>
    </source>
</evidence>
<feature type="signal peptide" evidence="1">
    <location>
        <begin position="1"/>
        <end position="27"/>
    </location>
</feature>